<dbReference type="InterPro" id="IPR046539">
    <property type="entry name" value="DUF6604"/>
</dbReference>
<dbReference type="GeneID" id="59328644"/>
<dbReference type="RefSeq" id="XP_037152600.1">
    <property type="nucleotide sequence ID" value="XM_037291165.1"/>
</dbReference>
<comment type="caution">
    <text evidence="3">The sequence shown here is derived from an EMBL/GenBank/DDBJ whole genome shotgun (WGS) entry which is preliminary data.</text>
</comment>
<proteinExistence type="predicted"/>
<evidence type="ECO:0000313" key="4">
    <source>
        <dbReference type="Proteomes" id="UP000593566"/>
    </source>
</evidence>
<evidence type="ECO:0000259" key="2">
    <source>
        <dbReference type="Pfam" id="PF20253"/>
    </source>
</evidence>
<protein>
    <recommendedName>
        <fullName evidence="2">DUF6604 domain-containing protein</fullName>
    </recommendedName>
</protein>
<accession>A0A8H6FD17</accession>
<name>A0A8H6FD17_9LECA</name>
<evidence type="ECO:0000313" key="3">
    <source>
        <dbReference type="EMBL" id="KAF6223383.1"/>
    </source>
</evidence>
<feature type="domain" description="DUF6604" evidence="2">
    <location>
        <begin position="15"/>
        <end position="218"/>
    </location>
</feature>
<organism evidence="3 4">
    <name type="scientific">Letharia lupina</name>
    <dbReference type="NCBI Taxonomy" id="560253"/>
    <lineage>
        <taxon>Eukaryota</taxon>
        <taxon>Fungi</taxon>
        <taxon>Dikarya</taxon>
        <taxon>Ascomycota</taxon>
        <taxon>Pezizomycotina</taxon>
        <taxon>Lecanoromycetes</taxon>
        <taxon>OSLEUM clade</taxon>
        <taxon>Lecanoromycetidae</taxon>
        <taxon>Lecanorales</taxon>
        <taxon>Lecanorineae</taxon>
        <taxon>Parmeliaceae</taxon>
        <taxon>Letharia</taxon>
    </lineage>
</organism>
<dbReference type="PANTHER" id="PTHR38795:SF1">
    <property type="entry name" value="DUF6604 DOMAIN-CONTAINING PROTEIN"/>
    <property type="match status" value="1"/>
</dbReference>
<gene>
    <name evidence="3" type="ORF">HO133_000225</name>
</gene>
<evidence type="ECO:0000256" key="1">
    <source>
        <dbReference type="SAM" id="MobiDB-lite"/>
    </source>
</evidence>
<dbReference type="Proteomes" id="UP000593566">
    <property type="component" value="Unassembled WGS sequence"/>
</dbReference>
<dbReference type="PANTHER" id="PTHR38795">
    <property type="entry name" value="DUF6604 DOMAIN-CONTAINING PROTEIN"/>
    <property type="match status" value="1"/>
</dbReference>
<dbReference type="AlphaFoldDB" id="A0A8H6FD17"/>
<keyword evidence="4" id="KW-1185">Reference proteome</keyword>
<dbReference type="EMBL" id="JACCJB010000010">
    <property type="protein sequence ID" value="KAF6223383.1"/>
    <property type="molecule type" value="Genomic_DNA"/>
</dbReference>
<dbReference type="Pfam" id="PF20253">
    <property type="entry name" value="DUF6604"/>
    <property type="match status" value="1"/>
</dbReference>
<feature type="region of interest" description="Disordered" evidence="1">
    <location>
        <begin position="95"/>
        <end position="116"/>
    </location>
</feature>
<reference evidence="3 4" key="1">
    <citation type="journal article" date="2020" name="Genomics">
        <title>Complete, high-quality genomes from long-read metagenomic sequencing of two wolf lichen thalli reveals enigmatic genome architecture.</title>
        <authorList>
            <person name="McKenzie S.K."/>
            <person name="Walston R.F."/>
            <person name="Allen J.L."/>
        </authorList>
    </citation>
    <scope>NUCLEOTIDE SEQUENCE [LARGE SCALE GENOMIC DNA]</scope>
    <source>
        <strain evidence="3">WasteWater1</strain>
    </source>
</reference>
<sequence length="218" mass="24242">MQKMAAGPTLERYALVTDEILPLAKKLVSKGKANVQIPQAVLHLIQKKSIAIRKECAVWFEAQAKENTMMWQGVQTHSHFVSVLAGTLEILTPHISPTKTGQAGPNDPDKNKSAKPTWVHSNRFANREMEDLGIQESTNALDKKAKTLTNAPALAQESGKTVYEVKTSNEDVIYAVYCMLEDQDRIQDNICQLWQDYFTGHVSLITAYATSNTVIEVV</sequence>